<dbReference type="AlphaFoldDB" id="A0AAN9N3C4"/>
<feature type="region of interest" description="Disordered" evidence="1">
    <location>
        <begin position="322"/>
        <end position="363"/>
    </location>
</feature>
<evidence type="ECO:0000256" key="1">
    <source>
        <dbReference type="SAM" id="MobiDB-lite"/>
    </source>
</evidence>
<comment type="caution">
    <text evidence="2">The sequence shown here is derived from an EMBL/GenBank/DDBJ whole genome shotgun (WGS) entry which is preliminary data.</text>
</comment>
<protein>
    <submittedName>
        <fullName evidence="2">Uncharacterized protein</fullName>
    </submittedName>
</protein>
<proteinExistence type="predicted"/>
<dbReference type="PANTHER" id="PTHR34112:SF13">
    <property type="entry name" value="OS04G0448200 PROTEIN"/>
    <property type="match status" value="1"/>
</dbReference>
<feature type="region of interest" description="Disordered" evidence="1">
    <location>
        <begin position="265"/>
        <end position="293"/>
    </location>
</feature>
<gene>
    <name evidence="2" type="ORF">VNO77_05356</name>
</gene>
<name>A0AAN9N3C4_CANGL</name>
<keyword evidence="3" id="KW-1185">Reference proteome</keyword>
<reference evidence="2 3" key="1">
    <citation type="submission" date="2024-01" db="EMBL/GenBank/DDBJ databases">
        <title>The genomes of 5 underutilized Papilionoideae crops provide insights into root nodulation and disease resistanc.</title>
        <authorList>
            <person name="Jiang F."/>
        </authorList>
    </citation>
    <scope>NUCLEOTIDE SEQUENCE [LARGE SCALE GENOMIC DNA]</scope>
    <source>
        <strain evidence="2">LVBAO_FW01</strain>
        <tissue evidence="2">Leaves</tissue>
    </source>
</reference>
<accession>A0AAN9N3C4</accession>
<sequence>MEGTDYSLVPQWLKSSGNVSRVASINSQLTSSPYSGNCLCFIILLILVVDGTKVPASQGHIVALREAGMIETGRKILTFSFIRTSCFLCSQSMNSERWRESWSPRTSGDVSNPKRNYMKSDDLVTGVADVVHKSVLDEEFPLLGAEDKHDSSELRRVLSSSSSTATSPHNLLPGTSVMTVSNGLTSAPQDIPVVVGSSSMAMMMRQHNVSTSTSSIALGTMSLSMAETLAQGSPRSNSPPQLSASAQKLEELALKQSRLLIPMTPTTPRSLVKTGQQQHPFSYSRRPSHSLHGAHLNSDIQKINSGNSHNVIASRELNGVPSVAKDNLSPNSRVVLNPPGATTTSTSTSASSRGSSNNSTPSAWITLEKRSTFPTQSRNDFFKNLSRKNSLKKPCSDVFPIGMSCTLEKSEASTRTVTSCPMLKSRDTPSVGTFSVNLLTDCSSIITENDNAASEPLKLSSNGDQQHSTNLVPYQDDKEIAFLRSLGWEESAGDDEGLTEEEIRDFYEKYMKLQL</sequence>
<dbReference type="Proteomes" id="UP001367508">
    <property type="component" value="Unassembled WGS sequence"/>
</dbReference>
<feature type="compositionally biased region" description="Low complexity" evidence="1">
    <location>
        <begin position="337"/>
        <end position="363"/>
    </location>
</feature>
<feature type="compositionally biased region" description="Low complexity" evidence="1">
    <location>
        <begin position="157"/>
        <end position="167"/>
    </location>
</feature>
<organism evidence="2 3">
    <name type="scientific">Canavalia gladiata</name>
    <name type="common">Sword bean</name>
    <name type="synonym">Dolichos gladiatus</name>
    <dbReference type="NCBI Taxonomy" id="3824"/>
    <lineage>
        <taxon>Eukaryota</taxon>
        <taxon>Viridiplantae</taxon>
        <taxon>Streptophyta</taxon>
        <taxon>Embryophyta</taxon>
        <taxon>Tracheophyta</taxon>
        <taxon>Spermatophyta</taxon>
        <taxon>Magnoliopsida</taxon>
        <taxon>eudicotyledons</taxon>
        <taxon>Gunneridae</taxon>
        <taxon>Pentapetalae</taxon>
        <taxon>rosids</taxon>
        <taxon>fabids</taxon>
        <taxon>Fabales</taxon>
        <taxon>Fabaceae</taxon>
        <taxon>Papilionoideae</taxon>
        <taxon>50 kb inversion clade</taxon>
        <taxon>NPAAA clade</taxon>
        <taxon>indigoferoid/millettioid clade</taxon>
        <taxon>Phaseoleae</taxon>
        <taxon>Canavalia</taxon>
    </lineage>
</organism>
<evidence type="ECO:0000313" key="2">
    <source>
        <dbReference type="EMBL" id="KAK7363223.1"/>
    </source>
</evidence>
<dbReference type="EMBL" id="JAYMYQ010000001">
    <property type="protein sequence ID" value="KAK7363223.1"/>
    <property type="molecule type" value="Genomic_DNA"/>
</dbReference>
<dbReference type="PANTHER" id="PTHR34112">
    <property type="entry name" value="C-JUN-AMINO-TERMINAL KINASE-INTERACTING PROTEIN"/>
    <property type="match status" value="1"/>
</dbReference>
<feature type="compositionally biased region" description="Polar residues" evidence="1">
    <location>
        <begin position="265"/>
        <end position="281"/>
    </location>
</feature>
<evidence type="ECO:0000313" key="3">
    <source>
        <dbReference type="Proteomes" id="UP001367508"/>
    </source>
</evidence>
<feature type="region of interest" description="Disordered" evidence="1">
    <location>
        <begin position="151"/>
        <end position="173"/>
    </location>
</feature>